<dbReference type="Proteomes" id="UP000887576">
    <property type="component" value="Unplaced"/>
</dbReference>
<protein>
    <submittedName>
        <fullName evidence="2">Uncharacterized protein</fullName>
    </submittedName>
</protein>
<organism evidence="1 2">
    <name type="scientific">Panagrolaimus sp. JU765</name>
    <dbReference type="NCBI Taxonomy" id="591449"/>
    <lineage>
        <taxon>Eukaryota</taxon>
        <taxon>Metazoa</taxon>
        <taxon>Ecdysozoa</taxon>
        <taxon>Nematoda</taxon>
        <taxon>Chromadorea</taxon>
        <taxon>Rhabditida</taxon>
        <taxon>Tylenchina</taxon>
        <taxon>Panagrolaimomorpha</taxon>
        <taxon>Panagrolaimoidea</taxon>
        <taxon>Panagrolaimidae</taxon>
        <taxon>Panagrolaimus</taxon>
    </lineage>
</organism>
<sequence>MDYRDGLPGIAGDRKFIDALYVYQKSKQDLKNIEDEDGMKREKTKYICCIYYLKALEQVFSKIYELSEGKNNSCYLDYVRWNRDIIDAEFNHFKCIPDLQNIIRITEYENVCKSIFEKYFQLTTNEKRIVRQYVEDIKCVKRYAKPYEKSCKLALKHTGRLFINYVNILRTRGYTKELDRHNVTFENFQDKARDLITRLEDVDDNLKTKVREAFESFKDYRDFDDRCAKINDELIAEALELAQSRAIAIQEAKGAAKTQEKKISRQNEQEILEGKNALRRLFERIHRNEILEPNISFH</sequence>
<dbReference type="WBParaSite" id="JU765_v2.g14434.t1">
    <property type="protein sequence ID" value="JU765_v2.g14434.t1"/>
    <property type="gene ID" value="JU765_v2.g14434"/>
</dbReference>
<name>A0AC34QA91_9BILA</name>
<evidence type="ECO:0000313" key="2">
    <source>
        <dbReference type="WBParaSite" id="JU765_v2.g14434.t1"/>
    </source>
</evidence>
<reference evidence="2" key="1">
    <citation type="submission" date="2022-11" db="UniProtKB">
        <authorList>
            <consortium name="WormBaseParasite"/>
        </authorList>
    </citation>
    <scope>IDENTIFICATION</scope>
</reference>
<evidence type="ECO:0000313" key="1">
    <source>
        <dbReference type="Proteomes" id="UP000887576"/>
    </source>
</evidence>
<proteinExistence type="predicted"/>
<accession>A0AC34QA91</accession>